<protein>
    <recommendedName>
        <fullName evidence="5">PNPLA domain-containing protein</fullName>
    </recommendedName>
</protein>
<dbReference type="InterPro" id="IPR021095">
    <property type="entry name" value="DUF3734"/>
</dbReference>
<dbReference type="GO" id="GO:0016787">
    <property type="term" value="F:hydrolase activity"/>
    <property type="evidence" value="ECO:0007669"/>
    <property type="project" value="UniProtKB-UniRule"/>
</dbReference>
<keyword evidence="2 4" id="KW-0442">Lipid degradation</keyword>
<dbReference type="Pfam" id="PF01734">
    <property type="entry name" value="Patatin"/>
    <property type="match status" value="1"/>
</dbReference>
<evidence type="ECO:0000256" key="3">
    <source>
        <dbReference type="ARBA" id="ARBA00023098"/>
    </source>
</evidence>
<dbReference type="InterPro" id="IPR002641">
    <property type="entry name" value="PNPLA_dom"/>
</dbReference>
<comment type="caution">
    <text evidence="6">The sequence shown here is derived from an EMBL/GenBank/DDBJ whole genome shotgun (WGS) entry which is preliminary data.</text>
</comment>
<evidence type="ECO:0000256" key="2">
    <source>
        <dbReference type="ARBA" id="ARBA00022963"/>
    </source>
</evidence>
<dbReference type="InterPro" id="IPR050301">
    <property type="entry name" value="NTE"/>
</dbReference>
<dbReference type="Proteomes" id="UP000094622">
    <property type="component" value="Unassembled WGS sequence"/>
</dbReference>
<keyword evidence="7" id="KW-1185">Reference proteome</keyword>
<evidence type="ECO:0000259" key="5">
    <source>
        <dbReference type="PROSITE" id="PS51635"/>
    </source>
</evidence>
<dbReference type="RefSeq" id="WP_245294003.1">
    <property type="nucleotide sequence ID" value="NZ_MCRJ01000044.1"/>
</dbReference>
<dbReference type="EMBL" id="MCRJ01000044">
    <property type="protein sequence ID" value="ODN70640.1"/>
    <property type="molecule type" value="Genomic_DNA"/>
</dbReference>
<dbReference type="PANTHER" id="PTHR14226">
    <property type="entry name" value="NEUROPATHY TARGET ESTERASE/SWISS CHEESE D.MELANOGASTER"/>
    <property type="match status" value="1"/>
</dbReference>
<evidence type="ECO:0000256" key="1">
    <source>
        <dbReference type="ARBA" id="ARBA00022801"/>
    </source>
</evidence>
<dbReference type="Pfam" id="PF12536">
    <property type="entry name" value="DUF3734"/>
    <property type="match status" value="1"/>
</dbReference>
<organism evidence="6 7">
    <name type="scientific">Methylobrevis pamukkalensis</name>
    <dbReference type="NCBI Taxonomy" id="1439726"/>
    <lineage>
        <taxon>Bacteria</taxon>
        <taxon>Pseudomonadati</taxon>
        <taxon>Pseudomonadota</taxon>
        <taxon>Alphaproteobacteria</taxon>
        <taxon>Hyphomicrobiales</taxon>
        <taxon>Pleomorphomonadaceae</taxon>
        <taxon>Methylobrevis</taxon>
    </lineage>
</organism>
<accession>A0A1E3H2X0</accession>
<dbReference type="GO" id="GO:0016042">
    <property type="term" value="P:lipid catabolic process"/>
    <property type="evidence" value="ECO:0007669"/>
    <property type="project" value="UniProtKB-UniRule"/>
</dbReference>
<feature type="domain" description="PNPLA" evidence="5">
    <location>
        <begin position="25"/>
        <end position="230"/>
    </location>
</feature>
<keyword evidence="3 4" id="KW-0443">Lipid metabolism</keyword>
<dbReference type="PROSITE" id="PS51635">
    <property type="entry name" value="PNPLA"/>
    <property type="match status" value="1"/>
</dbReference>
<dbReference type="InterPro" id="IPR016035">
    <property type="entry name" value="Acyl_Trfase/lysoPLipase"/>
</dbReference>
<dbReference type="Gene3D" id="3.40.1090.10">
    <property type="entry name" value="Cytosolic phospholipase A2 catalytic domain"/>
    <property type="match status" value="2"/>
</dbReference>
<dbReference type="PATRIC" id="fig|1439726.3.peg.2181"/>
<evidence type="ECO:0000256" key="4">
    <source>
        <dbReference type="PROSITE-ProRule" id="PRU01161"/>
    </source>
</evidence>
<name>A0A1E3H2X0_9HYPH</name>
<evidence type="ECO:0000313" key="6">
    <source>
        <dbReference type="EMBL" id="ODN70640.1"/>
    </source>
</evidence>
<feature type="active site" description="Nucleophile" evidence="4">
    <location>
        <position position="58"/>
    </location>
</feature>
<proteinExistence type="predicted"/>
<dbReference type="AlphaFoldDB" id="A0A1E3H2X0"/>
<feature type="active site" description="Proton acceptor" evidence="4">
    <location>
        <position position="217"/>
    </location>
</feature>
<evidence type="ECO:0000313" key="7">
    <source>
        <dbReference type="Proteomes" id="UP000094622"/>
    </source>
</evidence>
<dbReference type="PANTHER" id="PTHR14226:SF57">
    <property type="entry name" value="BLR7027 PROTEIN"/>
    <property type="match status" value="1"/>
</dbReference>
<dbReference type="SUPFAM" id="SSF52151">
    <property type="entry name" value="FabD/lysophospholipase-like"/>
    <property type="match status" value="1"/>
</dbReference>
<comment type="caution">
    <text evidence="4">Lacks conserved residue(s) required for the propagation of feature annotation.</text>
</comment>
<feature type="short sequence motif" description="GXSXG" evidence="4">
    <location>
        <begin position="56"/>
        <end position="60"/>
    </location>
</feature>
<gene>
    <name evidence="6" type="ORF">A6302_02062</name>
</gene>
<reference evidence="6 7" key="1">
    <citation type="submission" date="2016-07" db="EMBL/GenBank/DDBJ databases">
        <title>Draft Genome Sequence of Methylobrevis pamukkalensis PK2.</title>
        <authorList>
            <person name="Vasilenko O.V."/>
            <person name="Doronina N.V."/>
            <person name="Shmareva M.N."/>
            <person name="Tarlachkov S.V."/>
            <person name="Mustakhimov I."/>
            <person name="Trotsenko Y.A."/>
        </authorList>
    </citation>
    <scope>NUCLEOTIDE SEQUENCE [LARGE SCALE GENOMIC DNA]</scope>
    <source>
        <strain evidence="6 7">PK2</strain>
    </source>
</reference>
<keyword evidence="1 4" id="KW-0378">Hydrolase</keyword>
<sequence length="355" mass="38058">MEPGAGPAQAGGPAPIPLAGFELSLVLGGGNALGAYHLGACEALLGAGWEPARLVGTSIGAVTSAILAGNPPERRLAQLRAFWDRACQPEVQGFWPFPGPLRAGFGTSPALAALAGGRPGLFGPRYPGLLSLLPGMPGDRAIRDHRPMARTLRELIDFDLLNSSETRVSIVAVDMEAGEEVWFDNRESRITPEHLLACTALAPLFPPVEIDGRLLCDAGLANNLPIDRIFRTPPGTRSLCIAIDLFSARGGRPETLGETVTRVQDLGFAMQARRAVAVLRRELDLLQRLDPDRPGAILAHLAYRGQETDRALKPFDFSARSLRSRTAQGEADMQAMLERIFHAPQDDSLVYLGPA</sequence>